<accession>A0A0A8XPG3</accession>
<proteinExistence type="predicted"/>
<evidence type="ECO:0000313" key="1">
    <source>
        <dbReference type="EMBL" id="JAD14425.1"/>
    </source>
</evidence>
<sequence length="75" mass="8616">MQIRDNFNANDQDQLKKNAFLEDGDCLEDVANCIRLALECVDEEPKNRPVAKEICRRLDITSSKSHLVVQVNQQE</sequence>
<reference evidence="1" key="1">
    <citation type="submission" date="2014-09" db="EMBL/GenBank/DDBJ databases">
        <authorList>
            <person name="Magalhaes I.L.F."/>
            <person name="Oliveira U."/>
            <person name="Santos F.R."/>
            <person name="Vidigal T.H.D.A."/>
            <person name="Brescovit A.D."/>
            <person name="Santos A.J."/>
        </authorList>
    </citation>
    <scope>NUCLEOTIDE SEQUENCE</scope>
    <source>
        <tissue evidence="1">Shoot tissue taken approximately 20 cm above the soil surface</tissue>
    </source>
</reference>
<organism evidence="1">
    <name type="scientific">Arundo donax</name>
    <name type="common">Giant reed</name>
    <name type="synonym">Donax arundinaceus</name>
    <dbReference type="NCBI Taxonomy" id="35708"/>
    <lineage>
        <taxon>Eukaryota</taxon>
        <taxon>Viridiplantae</taxon>
        <taxon>Streptophyta</taxon>
        <taxon>Embryophyta</taxon>
        <taxon>Tracheophyta</taxon>
        <taxon>Spermatophyta</taxon>
        <taxon>Magnoliopsida</taxon>
        <taxon>Liliopsida</taxon>
        <taxon>Poales</taxon>
        <taxon>Poaceae</taxon>
        <taxon>PACMAD clade</taxon>
        <taxon>Arundinoideae</taxon>
        <taxon>Arundineae</taxon>
        <taxon>Arundo</taxon>
    </lineage>
</organism>
<protein>
    <submittedName>
        <fullName evidence="1">Uncharacterized protein</fullName>
    </submittedName>
</protein>
<reference evidence="1" key="2">
    <citation type="journal article" date="2015" name="Data Brief">
        <title>Shoot transcriptome of the giant reed, Arundo donax.</title>
        <authorList>
            <person name="Barrero R.A."/>
            <person name="Guerrero F.D."/>
            <person name="Moolhuijzen P."/>
            <person name="Goolsby J.A."/>
            <person name="Tidwell J."/>
            <person name="Bellgard S.E."/>
            <person name="Bellgard M.I."/>
        </authorList>
    </citation>
    <scope>NUCLEOTIDE SEQUENCE</scope>
    <source>
        <tissue evidence="1">Shoot tissue taken approximately 20 cm above the soil surface</tissue>
    </source>
</reference>
<dbReference type="EMBL" id="GBRH01283470">
    <property type="protein sequence ID" value="JAD14425.1"/>
    <property type="molecule type" value="Transcribed_RNA"/>
</dbReference>
<dbReference type="AlphaFoldDB" id="A0A0A8XPG3"/>
<name>A0A0A8XPG3_ARUDO</name>